<reference evidence="1" key="1">
    <citation type="submission" date="2021-06" db="EMBL/GenBank/DDBJ databases">
        <authorList>
            <person name="Kallberg Y."/>
            <person name="Tangrot J."/>
            <person name="Rosling A."/>
        </authorList>
    </citation>
    <scope>NUCLEOTIDE SEQUENCE</scope>
    <source>
        <strain evidence="1">MA461A</strain>
    </source>
</reference>
<evidence type="ECO:0000313" key="1">
    <source>
        <dbReference type="EMBL" id="CAG8846578.1"/>
    </source>
</evidence>
<accession>A0ACA9SQR1</accession>
<dbReference type="Proteomes" id="UP000789920">
    <property type="component" value="Unassembled WGS sequence"/>
</dbReference>
<name>A0ACA9SQR1_9GLOM</name>
<keyword evidence="2" id="KW-1185">Reference proteome</keyword>
<gene>
    <name evidence="1" type="ORF">RPERSI_LOCUS34214</name>
</gene>
<protein>
    <submittedName>
        <fullName evidence="1">16007_t:CDS:1</fullName>
    </submittedName>
</protein>
<proteinExistence type="predicted"/>
<sequence>MDILSHNRIDSRSTGMNNSDFSIQYSNSIECRFNQLQVVDQNNLNQDK</sequence>
<feature type="non-terminal residue" evidence="1">
    <location>
        <position position="48"/>
    </location>
</feature>
<dbReference type="EMBL" id="CAJVQC010151926">
    <property type="protein sequence ID" value="CAG8846578.1"/>
    <property type="molecule type" value="Genomic_DNA"/>
</dbReference>
<organism evidence="1 2">
    <name type="scientific">Racocetra persica</name>
    <dbReference type="NCBI Taxonomy" id="160502"/>
    <lineage>
        <taxon>Eukaryota</taxon>
        <taxon>Fungi</taxon>
        <taxon>Fungi incertae sedis</taxon>
        <taxon>Mucoromycota</taxon>
        <taxon>Glomeromycotina</taxon>
        <taxon>Glomeromycetes</taxon>
        <taxon>Diversisporales</taxon>
        <taxon>Gigasporaceae</taxon>
        <taxon>Racocetra</taxon>
    </lineage>
</organism>
<evidence type="ECO:0000313" key="2">
    <source>
        <dbReference type="Proteomes" id="UP000789920"/>
    </source>
</evidence>
<comment type="caution">
    <text evidence="1">The sequence shown here is derived from an EMBL/GenBank/DDBJ whole genome shotgun (WGS) entry which is preliminary data.</text>
</comment>